<gene>
    <name evidence="2" type="ORF">F511_17511</name>
</gene>
<protein>
    <submittedName>
        <fullName evidence="2">Uncharacterized protein</fullName>
    </submittedName>
</protein>
<dbReference type="EMBL" id="KQ993862">
    <property type="protein sequence ID" value="KZV48429.1"/>
    <property type="molecule type" value="Genomic_DNA"/>
</dbReference>
<dbReference type="PANTHER" id="PTHR33526:SF4">
    <property type="entry name" value="OS07G0123800 PROTEIN"/>
    <property type="match status" value="1"/>
</dbReference>
<accession>A0A2Z7CUR8</accession>
<dbReference type="OrthoDB" id="694638at2759"/>
<sequence>MAFKGRKRSRLIRCMEGPFRILARARDLYFQNTSSGVHLFSGGGAMSCPSPQIKSLSRNISLTSTISSRSSSSGGHSIRSIPMIRRAKAAPVPRSRSVPIGRIDEDKCCHFGVDNEPEVVYPKSKQKLRG</sequence>
<evidence type="ECO:0000256" key="1">
    <source>
        <dbReference type="SAM" id="MobiDB-lite"/>
    </source>
</evidence>
<keyword evidence="3" id="KW-1185">Reference proteome</keyword>
<dbReference type="PANTHER" id="PTHR33526">
    <property type="entry name" value="OS07G0123800 PROTEIN"/>
    <property type="match status" value="1"/>
</dbReference>
<proteinExistence type="predicted"/>
<evidence type="ECO:0000313" key="2">
    <source>
        <dbReference type="EMBL" id="KZV48429.1"/>
    </source>
</evidence>
<feature type="compositionally biased region" description="Low complexity" evidence="1">
    <location>
        <begin position="65"/>
        <end position="81"/>
    </location>
</feature>
<organism evidence="2 3">
    <name type="scientific">Dorcoceras hygrometricum</name>
    <dbReference type="NCBI Taxonomy" id="472368"/>
    <lineage>
        <taxon>Eukaryota</taxon>
        <taxon>Viridiplantae</taxon>
        <taxon>Streptophyta</taxon>
        <taxon>Embryophyta</taxon>
        <taxon>Tracheophyta</taxon>
        <taxon>Spermatophyta</taxon>
        <taxon>Magnoliopsida</taxon>
        <taxon>eudicotyledons</taxon>
        <taxon>Gunneridae</taxon>
        <taxon>Pentapetalae</taxon>
        <taxon>asterids</taxon>
        <taxon>lamiids</taxon>
        <taxon>Lamiales</taxon>
        <taxon>Gesneriaceae</taxon>
        <taxon>Didymocarpoideae</taxon>
        <taxon>Trichosporeae</taxon>
        <taxon>Loxocarpinae</taxon>
        <taxon>Dorcoceras</taxon>
    </lineage>
</organism>
<dbReference type="AlphaFoldDB" id="A0A2Z7CUR8"/>
<evidence type="ECO:0000313" key="3">
    <source>
        <dbReference type="Proteomes" id="UP000250235"/>
    </source>
</evidence>
<dbReference type="Proteomes" id="UP000250235">
    <property type="component" value="Unassembled WGS sequence"/>
</dbReference>
<name>A0A2Z7CUR8_9LAMI</name>
<feature type="region of interest" description="Disordered" evidence="1">
    <location>
        <begin position="65"/>
        <end position="98"/>
    </location>
</feature>
<reference evidence="2 3" key="1">
    <citation type="journal article" date="2015" name="Proc. Natl. Acad. Sci. U.S.A.">
        <title>The resurrection genome of Boea hygrometrica: A blueprint for survival of dehydration.</title>
        <authorList>
            <person name="Xiao L."/>
            <person name="Yang G."/>
            <person name="Zhang L."/>
            <person name="Yang X."/>
            <person name="Zhao S."/>
            <person name="Ji Z."/>
            <person name="Zhou Q."/>
            <person name="Hu M."/>
            <person name="Wang Y."/>
            <person name="Chen M."/>
            <person name="Xu Y."/>
            <person name="Jin H."/>
            <person name="Xiao X."/>
            <person name="Hu G."/>
            <person name="Bao F."/>
            <person name="Hu Y."/>
            <person name="Wan P."/>
            <person name="Li L."/>
            <person name="Deng X."/>
            <person name="Kuang T."/>
            <person name="Xiang C."/>
            <person name="Zhu J.K."/>
            <person name="Oliver M.J."/>
            <person name="He Y."/>
        </authorList>
    </citation>
    <scope>NUCLEOTIDE SEQUENCE [LARGE SCALE GENOMIC DNA]</scope>
    <source>
        <strain evidence="3">cv. XS01</strain>
    </source>
</reference>